<dbReference type="Pfam" id="PF14052">
    <property type="entry name" value="Caps_assemb_Wzi"/>
    <property type="match status" value="1"/>
</dbReference>
<gene>
    <name evidence="1" type="ORF">GALL_109420</name>
</gene>
<evidence type="ECO:0000313" key="1">
    <source>
        <dbReference type="EMBL" id="OIR07035.1"/>
    </source>
</evidence>
<dbReference type="Gene3D" id="2.40.160.130">
    <property type="entry name" value="Capsule assembly protein Wzi"/>
    <property type="match status" value="1"/>
</dbReference>
<name>A0A1J5SGK1_9ZZZZ</name>
<evidence type="ECO:0008006" key="2">
    <source>
        <dbReference type="Google" id="ProtNLM"/>
    </source>
</evidence>
<protein>
    <recommendedName>
        <fullName evidence="2">Capsule assembly protein Wzi</fullName>
    </recommendedName>
</protein>
<sequence length="561" mass="64358">MRTKKSINTIKLFFFITLFSVCISSEINGQVVWENYRNEVYDYLSRMAQKGVINFDDVIKPLTRIYIAKSLQEVSLHSNELSQIEKKELQFYLQEYANDTDTTQTSSPVSILKKDKAGRWRAFNIQSKDFSLNADPIFQGSGNRYSGNNYIHQSIGANLYGRIGKHIGFQLSSNDITENRDARGKDSITFKDAQTGYVLLSDTGNHRSLNYNELKASIGYSWKNGTISIGQDYLLWGYGENGRIVLSDKAPAYPYIRLDYQPFTWLKFQYMHAWLNSDIVDSPRTYGLGNTVYGGQRIIYVPKYMATHTLTFKPNKKTDISIGESIIYSDQMNIGYLIPIMFFKIYDNLTSNNSVLAGSNGQFFFQVSSRNWLKNTHLYSTLFVDEIRVAKIFSRSENRNQLGFNLGASVTDVFIPDLTLNAEYTRVNPFVYNNINPSQTYTNHGFNLGDWVGNNFDRIILSAKYTPVAKLKCYISYQYIRKGGPGTLDQQYSQGLTTPSYVTPFLFDYQYSQQEIFINFSYQWIHNLYLNAYVRSVRENNKINLTTTSTLSSGIGFSYGL</sequence>
<reference evidence="1" key="1">
    <citation type="submission" date="2016-10" db="EMBL/GenBank/DDBJ databases">
        <title>Sequence of Gallionella enrichment culture.</title>
        <authorList>
            <person name="Poehlein A."/>
            <person name="Muehling M."/>
            <person name="Daniel R."/>
        </authorList>
    </citation>
    <scope>NUCLEOTIDE SEQUENCE</scope>
</reference>
<accession>A0A1J5SGK1</accession>
<dbReference type="InterPro" id="IPR026950">
    <property type="entry name" value="Caps_assemb_Wzi"/>
</dbReference>
<dbReference type="EMBL" id="MLJW01000040">
    <property type="protein sequence ID" value="OIR07035.1"/>
    <property type="molecule type" value="Genomic_DNA"/>
</dbReference>
<dbReference type="AlphaFoldDB" id="A0A1J5SGK1"/>
<comment type="caution">
    <text evidence="1">The sequence shown here is derived from an EMBL/GenBank/DDBJ whole genome shotgun (WGS) entry which is preliminary data.</text>
</comment>
<dbReference type="InterPro" id="IPR038636">
    <property type="entry name" value="Wzi_sf"/>
</dbReference>
<organism evidence="1">
    <name type="scientific">mine drainage metagenome</name>
    <dbReference type="NCBI Taxonomy" id="410659"/>
    <lineage>
        <taxon>unclassified sequences</taxon>
        <taxon>metagenomes</taxon>
        <taxon>ecological metagenomes</taxon>
    </lineage>
</organism>
<proteinExistence type="predicted"/>